<feature type="transmembrane region" description="Helical" evidence="1">
    <location>
        <begin position="67"/>
        <end position="84"/>
    </location>
</feature>
<dbReference type="InterPro" id="IPR014509">
    <property type="entry name" value="YjdF-like"/>
</dbReference>
<keyword evidence="1" id="KW-1133">Transmembrane helix</keyword>
<organism evidence="2 3">
    <name type="scientific">Tropicimonas omnivorans</name>
    <dbReference type="NCBI Taxonomy" id="3075590"/>
    <lineage>
        <taxon>Bacteria</taxon>
        <taxon>Pseudomonadati</taxon>
        <taxon>Pseudomonadota</taxon>
        <taxon>Alphaproteobacteria</taxon>
        <taxon>Rhodobacterales</taxon>
        <taxon>Roseobacteraceae</taxon>
        <taxon>Tropicimonas</taxon>
    </lineage>
</organism>
<keyword evidence="1" id="KW-0812">Transmembrane</keyword>
<keyword evidence="3" id="KW-1185">Reference proteome</keyword>
<evidence type="ECO:0000313" key="2">
    <source>
        <dbReference type="EMBL" id="MDT0684439.1"/>
    </source>
</evidence>
<feature type="transmembrane region" description="Helical" evidence="1">
    <location>
        <begin position="178"/>
        <end position="196"/>
    </location>
</feature>
<proteinExistence type="predicted"/>
<dbReference type="RefSeq" id="WP_311693956.1">
    <property type="nucleotide sequence ID" value="NZ_JAVRHL010000005.1"/>
</dbReference>
<feature type="transmembrane region" description="Helical" evidence="1">
    <location>
        <begin position="131"/>
        <end position="151"/>
    </location>
</feature>
<evidence type="ECO:0008006" key="4">
    <source>
        <dbReference type="Google" id="ProtNLM"/>
    </source>
</evidence>
<dbReference type="Pfam" id="PF09997">
    <property type="entry name" value="DUF2238"/>
    <property type="match status" value="1"/>
</dbReference>
<feature type="transmembrane region" description="Helical" evidence="1">
    <location>
        <begin position="12"/>
        <end position="30"/>
    </location>
</feature>
<sequence length="249" mass="25280">MPDASPPASSVRATLRLAAWGLAAALTAIGLIRGDILLAIAAAGAIAMGALGPLYTRISGIRLPKGLATGILVFCLACFVAGEWGGLYEVGPEASLSHVWDKGLHAIASAVLAVTGWALVLLMTAGGPPRVPLWVGSVLAVGLAALVGAGWELFEFTVDALFGTNAQRSGLPDTMGDVAANLAGAIWGAIAVQIHLRTGTRLPFAGLLSEACDANPLIFPEWTGAPFAADAARAPLSAMSAHPEETTAK</sequence>
<feature type="transmembrane region" description="Helical" evidence="1">
    <location>
        <begin position="36"/>
        <end position="55"/>
    </location>
</feature>
<evidence type="ECO:0000256" key="1">
    <source>
        <dbReference type="SAM" id="Phobius"/>
    </source>
</evidence>
<name>A0ABU3DL42_9RHOB</name>
<dbReference type="Proteomes" id="UP001265259">
    <property type="component" value="Unassembled WGS sequence"/>
</dbReference>
<comment type="caution">
    <text evidence="2">The sequence shown here is derived from an EMBL/GenBank/DDBJ whole genome shotgun (WGS) entry which is preliminary data.</text>
</comment>
<evidence type="ECO:0000313" key="3">
    <source>
        <dbReference type="Proteomes" id="UP001265259"/>
    </source>
</evidence>
<dbReference type="EMBL" id="JAVRHL010000005">
    <property type="protein sequence ID" value="MDT0684439.1"/>
    <property type="molecule type" value="Genomic_DNA"/>
</dbReference>
<feature type="transmembrane region" description="Helical" evidence="1">
    <location>
        <begin position="104"/>
        <end position="124"/>
    </location>
</feature>
<protein>
    <recommendedName>
        <fullName evidence="4">DUF2238 domain-containing protein</fullName>
    </recommendedName>
</protein>
<keyword evidence="1" id="KW-0472">Membrane</keyword>
<gene>
    <name evidence="2" type="ORF">RM543_17290</name>
</gene>
<reference evidence="2 3" key="1">
    <citation type="submission" date="2023-09" db="EMBL/GenBank/DDBJ databases">
        <authorList>
            <person name="Rey-Velasco X."/>
        </authorList>
    </citation>
    <scope>NUCLEOTIDE SEQUENCE [LARGE SCALE GENOMIC DNA]</scope>
    <source>
        <strain evidence="2 3">F158</strain>
    </source>
</reference>
<accession>A0ABU3DL42</accession>